<gene>
    <name evidence="1" type="ORF">DPMN_082602</name>
</gene>
<evidence type="ECO:0000313" key="2">
    <source>
        <dbReference type="Proteomes" id="UP000828390"/>
    </source>
</evidence>
<accession>A0A9D3Y9J7</accession>
<protein>
    <submittedName>
        <fullName evidence="1">Uncharacterized protein</fullName>
    </submittedName>
</protein>
<dbReference type="AlphaFoldDB" id="A0A9D3Y9J7"/>
<sequence length="52" mass="6281">MIALGRSGAWPLWRNSFREMTDSFVRRKLKQKKDSRMNSCREMTYLKVKTQN</sequence>
<reference evidence="1" key="2">
    <citation type="submission" date="2020-11" db="EMBL/GenBank/DDBJ databases">
        <authorList>
            <person name="McCartney M.A."/>
            <person name="Auch B."/>
            <person name="Kono T."/>
            <person name="Mallez S."/>
            <person name="Becker A."/>
            <person name="Gohl D.M."/>
            <person name="Silverstein K.A.T."/>
            <person name="Koren S."/>
            <person name="Bechman K.B."/>
            <person name="Herman A."/>
            <person name="Abrahante J.E."/>
            <person name="Garbe J."/>
        </authorList>
    </citation>
    <scope>NUCLEOTIDE SEQUENCE</scope>
    <source>
        <strain evidence="1">Duluth1</strain>
        <tissue evidence="1">Whole animal</tissue>
    </source>
</reference>
<dbReference type="Proteomes" id="UP000828390">
    <property type="component" value="Unassembled WGS sequence"/>
</dbReference>
<keyword evidence="2" id="KW-1185">Reference proteome</keyword>
<reference evidence="1" key="1">
    <citation type="journal article" date="2019" name="bioRxiv">
        <title>The Genome of the Zebra Mussel, Dreissena polymorpha: A Resource for Invasive Species Research.</title>
        <authorList>
            <person name="McCartney M.A."/>
            <person name="Auch B."/>
            <person name="Kono T."/>
            <person name="Mallez S."/>
            <person name="Zhang Y."/>
            <person name="Obille A."/>
            <person name="Becker A."/>
            <person name="Abrahante J.E."/>
            <person name="Garbe J."/>
            <person name="Badalamenti J.P."/>
            <person name="Herman A."/>
            <person name="Mangelson H."/>
            <person name="Liachko I."/>
            <person name="Sullivan S."/>
            <person name="Sone E.D."/>
            <person name="Koren S."/>
            <person name="Silverstein K.A.T."/>
            <person name="Beckman K.B."/>
            <person name="Gohl D.M."/>
        </authorList>
    </citation>
    <scope>NUCLEOTIDE SEQUENCE</scope>
    <source>
        <strain evidence="1">Duluth1</strain>
        <tissue evidence="1">Whole animal</tissue>
    </source>
</reference>
<dbReference type="EMBL" id="JAIWYP010000016">
    <property type="protein sequence ID" value="KAH3695146.1"/>
    <property type="molecule type" value="Genomic_DNA"/>
</dbReference>
<comment type="caution">
    <text evidence="1">The sequence shown here is derived from an EMBL/GenBank/DDBJ whole genome shotgun (WGS) entry which is preliminary data.</text>
</comment>
<proteinExistence type="predicted"/>
<organism evidence="1 2">
    <name type="scientific">Dreissena polymorpha</name>
    <name type="common">Zebra mussel</name>
    <name type="synonym">Mytilus polymorpha</name>
    <dbReference type="NCBI Taxonomy" id="45954"/>
    <lineage>
        <taxon>Eukaryota</taxon>
        <taxon>Metazoa</taxon>
        <taxon>Spiralia</taxon>
        <taxon>Lophotrochozoa</taxon>
        <taxon>Mollusca</taxon>
        <taxon>Bivalvia</taxon>
        <taxon>Autobranchia</taxon>
        <taxon>Heteroconchia</taxon>
        <taxon>Euheterodonta</taxon>
        <taxon>Imparidentia</taxon>
        <taxon>Neoheterodontei</taxon>
        <taxon>Myida</taxon>
        <taxon>Dreissenoidea</taxon>
        <taxon>Dreissenidae</taxon>
        <taxon>Dreissena</taxon>
    </lineage>
</organism>
<evidence type="ECO:0000313" key="1">
    <source>
        <dbReference type="EMBL" id="KAH3695146.1"/>
    </source>
</evidence>
<name>A0A9D3Y9J7_DREPO</name>